<dbReference type="FunFam" id="1.10.150.120:FF:000003">
    <property type="entry name" value="Carbon monoxide dehydrogenase, small subunit"/>
    <property type="match status" value="1"/>
</dbReference>
<keyword evidence="4" id="KW-0408">Iron</keyword>
<dbReference type="GO" id="GO:0046872">
    <property type="term" value="F:metal ion binding"/>
    <property type="evidence" value="ECO:0007669"/>
    <property type="project" value="UniProtKB-KW"/>
</dbReference>
<comment type="caution">
    <text evidence="7">The sequence shown here is derived from an EMBL/GenBank/DDBJ whole genome shotgun (WGS) entry which is preliminary data.</text>
</comment>
<name>A0ABD5QGC3_9EURY</name>
<dbReference type="RefSeq" id="WP_224827545.1">
    <property type="nucleotide sequence ID" value="NZ_JAIVEF010000001.1"/>
</dbReference>
<dbReference type="SUPFAM" id="SSF54292">
    <property type="entry name" value="2Fe-2S ferredoxin-like"/>
    <property type="match status" value="1"/>
</dbReference>
<evidence type="ECO:0000256" key="5">
    <source>
        <dbReference type="ARBA" id="ARBA00023014"/>
    </source>
</evidence>
<dbReference type="InterPro" id="IPR002888">
    <property type="entry name" value="2Fe-2S-bd"/>
</dbReference>
<dbReference type="GO" id="GO:0051537">
    <property type="term" value="F:2 iron, 2 sulfur cluster binding"/>
    <property type="evidence" value="ECO:0007669"/>
    <property type="project" value="UniProtKB-KW"/>
</dbReference>
<accession>A0ABD5QGC3</accession>
<dbReference type="Gene3D" id="3.10.20.30">
    <property type="match status" value="1"/>
</dbReference>
<dbReference type="Proteomes" id="UP001595925">
    <property type="component" value="Unassembled WGS sequence"/>
</dbReference>
<dbReference type="InterPro" id="IPR051452">
    <property type="entry name" value="Diverse_Oxidoreductases"/>
</dbReference>
<dbReference type="InterPro" id="IPR036010">
    <property type="entry name" value="2Fe-2S_ferredoxin-like_sf"/>
</dbReference>
<protein>
    <submittedName>
        <fullName evidence="7">(2Fe-2S)-binding protein</fullName>
    </submittedName>
</protein>
<dbReference type="FunFam" id="3.10.20.30:FF:000020">
    <property type="entry name" value="Xanthine dehydrogenase iron-sulfur subunit"/>
    <property type="match status" value="1"/>
</dbReference>
<feature type="domain" description="2Fe-2S ferredoxin-type" evidence="6">
    <location>
        <begin position="4"/>
        <end position="79"/>
    </location>
</feature>
<sequence>MTTHDITLTINGERETATVESRTLLVHALRDLGYTGPKVGCETGSCGACTVHVEGEAVKACTRLAVQEEGREIRTVEGLAGEGDGGGDVLHPIQETFHEAHALQCGYCTPGMVMATADLLENDPDPSRESIRESLKGNRCRCTGYHNIVDAVESLAMDSSAGEGAD</sequence>
<dbReference type="PANTHER" id="PTHR44379:SF5">
    <property type="entry name" value="OXIDOREDUCTASE WITH IRON-SULFUR SUBUNIT"/>
    <property type="match status" value="1"/>
</dbReference>
<dbReference type="PANTHER" id="PTHR44379">
    <property type="entry name" value="OXIDOREDUCTASE WITH IRON-SULFUR SUBUNIT"/>
    <property type="match status" value="1"/>
</dbReference>
<dbReference type="PROSITE" id="PS00197">
    <property type="entry name" value="2FE2S_FER_1"/>
    <property type="match status" value="1"/>
</dbReference>
<dbReference type="PROSITE" id="PS51085">
    <property type="entry name" value="2FE2S_FER_2"/>
    <property type="match status" value="1"/>
</dbReference>
<dbReference type="InterPro" id="IPR012675">
    <property type="entry name" value="Beta-grasp_dom_sf"/>
</dbReference>
<dbReference type="GO" id="GO:0016491">
    <property type="term" value="F:oxidoreductase activity"/>
    <property type="evidence" value="ECO:0007669"/>
    <property type="project" value="UniProtKB-KW"/>
</dbReference>
<dbReference type="InterPro" id="IPR006058">
    <property type="entry name" value="2Fe2S_fd_BS"/>
</dbReference>
<keyword evidence="2" id="KW-0479">Metal-binding</keyword>
<evidence type="ECO:0000259" key="6">
    <source>
        <dbReference type="PROSITE" id="PS51085"/>
    </source>
</evidence>
<evidence type="ECO:0000256" key="3">
    <source>
        <dbReference type="ARBA" id="ARBA00023002"/>
    </source>
</evidence>
<organism evidence="7 8">
    <name type="scientific">Saliphagus infecundisoli</name>
    <dbReference type="NCBI Taxonomy" id="1849069"/>
    <lineage>
        <taxon>Archaea</taxon>
        <taxon>Methanobacteriati</taxon>
        <taxon>Methanobacteriota</taxon>
        <taxon>Stenosarchaea group</taxon>
        <taxon>Halobacteria</taxon>
        <taxon>Halobacteriales</taxon>
        <taxon>Natrialbaceae</taxon>
        <taxon>Saliphagus</taxon>
    </lineage>
</organism>
<keyword evidence="3" id="KW-0560">Oxidoreductase</keyword>
<dbReference type="AlphaFoldDB" id="A0ABD5QGC3"/>
<dbReference type="CDD" id="cd00207">
    <property type="entry name" value="fer2"/>
    <property type="match status" value="1"/>
</dbReference>
<dbReference type="Gene3D" id="1.10.150.120">
    <property type="entry name" value="[2Fe-2S]-binding domain"/>
    <property type="match status" value="1"/>
</dbReference>
<reference evidence="7 8" key="1">
    <citation type="journal article" date="2019" name="Int. J. Syst. Evol. Microbiol.">
        <title>The Global Catalogue of Microorganisms (GCM) 10K type strain sequencing project: providing services to taxonomists for standard genome sequencing and annotation.</title>
        <authorList>
            <consortium name="The Broad Institute Genomics Platform"/>
            <consortium name="The Broad Institute Genome Sequencing Center for Infectious Disease"/>
            <person name="Wu L."/>
            <person name="Ma J."/>
        </authorList>
    </citation>
    <scope>NUCLEOTIDE SEQUENCE [LARGE SCALE GENOMIC DNA]</scope>
    <source>
        <strain evidence="7 8">CGMCC 1.15824</strain>
    </source>
</reference>
<dbReference type="Pfam" id="PF01799">
    <property type="entry name" value="Fer2_2"/>
    <property type="match status" value="1"/>
</dbReference>
<evidence type="ECO:0000256" key="4">
    <source>
        <dbReference type="ARBA" id="ARBA00023004"/>
    </source>
</evidence>
<keyword evidence="5" id="KW-0411">Iron-sulfur</keyword>
<evidence type="ECO:0000256" key="2">
    <source>
        <dbReference type="ARBA" id="ARBA00022723"/>
    </source>
</evidence>
<dbReference type="InterPro" id="IPR001041">
    <property type="entry name" value="2Fe-2S_ferredoxin-type"/>
</dbReference>
<proteinExistence type="predicted"/>
<evidence type="ECO:0000256" key="1">
    <source>
        <dbReference type="ARBA" id="ARBA00022714"/>
    </source>
</evidence>
<keyword evidence="8" id="KW-1185">Reference proteome</keyword>
<evidence type="ECO:0000313" key="8">
    <source>
        <dbReference type="Proteomes" id="UP001595925"/>
    </source>
</evidence>
<keyword evidence="1" id="KW-0001">2Fe-2S</keyword>
<gene>
    <name evidence="7" type="ORF">ACFPFO_13940</name>
</gene>
<dbReference type="EMBL" id="JBHSJG010000036">
    <property type="protein sequence ID" value="MFC4988846.1"/>
    <property type="molecule type" value="Genomic_DNA"/>
</dbReference>
<dbReference type="SUPFAM" id="SSF47741">
    <property type="entry name" value="CO dehydrogenase ISP C-domain like"/>
    <property type="match status" value="1"/>
</dbReference>
<evidence type="ECO:0000313" key="7">
    <source>
        <dbReference type="EMBL" id="MFC4988846.1"/>
    </source>
</evidence>
<dbReference type="InterPro" id="IPR036884">
    <property type="entry name" value="2Fe-2S-bd_dom_sf"/>
</dbReference>
<dbReference type="Pfam" id="PF00111">
    <property type="entry name" value="Fer2"/>
    <property type="match status" value="1"/>
</dbReference>